<dbReference type="Proteomes" id="UP000006038">
    <property type="component" value="Chromosome 10"/>
</dbReference>
<proteinExistence type="predicted"/>
<reference evidence="3" key="2">
    <citation type="submission" date="2013-04" db="UniProtKB">
        <authorList>
            <consortium name="EnsemblPlants"/>
        </authorList>
    </citation>
    <scope>IDENTIFICATION</scope>
</reference>
<organism evidence="3">
    <name type="scientific">Oryza brachyantha</name>
    <name type="common">malo sina</name>
    <dbReference type="NCBI Taxonomy" id="4533"/>
    <lineage>
        <taxon>Eukaryota</taxon>
        <taxon>Viridiplantae</taxon>
        <taxon>Streptophyta</taxon>
        <taxon>Embryophyta</taxon>
        <taxon>Tracheophyta</taxon>
        <taxon>Spermatophyta</taxon>
        <taxon>Magnoliopsida</taxon>
        <taxon>Liliopsida</taxon>
        <taxon>Poales</taxon>
        <taxon>Poaceae</taxon>
        <taxon>BOP clade</taxon>
        <taxon>Oryzoideae</taxon>
        <taxon>Oryzeae</taxon>
        <taxon>Oryzinae</taxon>
        <taxon>Oryza</taxon>
    </lineage>
</organism>
<name>J3N1M3_ORYBR</name>
<evidence type="ECO:0000313" key="3">
    <source>
        <dbReference type="EnsemblPlants" id="OB10G14210.1"/>
    </source>
</evidence>
<evidence type="ECO:0000256" key="1">
    <source>
        <dbReference type="SAM" id="MobiDB-lite"/>
    </source>
</evidence>
<feature type="region of interest" description="Disordered" evidence="1">
    <location>
        <begin position="121"/>
        <end position="142"/>
    </location>
</feature>
<feature type="region of interest" description="Disordered" evidence="1">
    <location>
        <begin position="61"/>
        <end position="87"/>
    </location>
</feature>
<sequence>MASYTRMRSCAAVAIVLLLLQASQAAVSGESSSSSATEAKTLDMRKLLNITDGARQLLRGERGAVPEQRGAPPQRHPGLQRGDHQRVRGVHGVRRPRLLRRVRVDGARRPEPVPARRLQRLPRQARGGPRLPRQARRAPGAQRRRLLPVLQLLRLPARGRQFRMRVVRSFVKEDAVLIVRVCVSRPSRDRATVES</sequence>
<evidence type="ECO:0000313" key="4">
    <source>
        <dbReference type="Proteomes" id="UP000006038"/>
    </source>
</evidence>
<protein>
    <submittedName>
        <fullName evidence="3">Uncharacterized protein</fullName>
    </submittedName>
</protein>
<dbReference type="EnsemblPlants" id="OB10G14210.1">
    <property type="protein sequence ID" value="OB10G14210.1"/>
    <property type="gene ID" value="OB10G14210"/>
</dbReference>
<feature type="signal peptide" evidence="2">
    <location>
        <begin position="1"/>
        <end position="25"/>
    </location>
</feature>
<reference evidence="3" key="1">
    <citation type="journal article" date="2013" name="Nat. Commun.">
        <title>Whole-genome sequencing of Oryza brachyantha reveals mechanisms underlying Oryza genome evolution.</title>
        <authorList>
            <person name="Chen J."/>
            <person name="Huang Q."/>
            <person name="Gao D."/>
            <person name="Wang J."/>
            <person name="Lang Y."/>
            <person name="Liu T."/>
            <person name="Li B."/>
            <person name="Bai Z."/>
            <person name="Luis Goicoechea J."/>
            <person name="Liang C."/>
            <person name="Chen C."/>
            <person name="Zhang W."/>
            <person name="Sun S."/>
            <person name="Liao Y."/>
            <person name="Zhang X."/>
            <person name="Yang L."/>
            <person name="Song C."/>
            <person name="Wang M."/>
            <person name="Shi J."/>
            <person name="Liu G."/>
            <person name="Liu J."/>
            <person name="Zhou H."/>
            <person name="Zhou W."/>
            <person name="Yu Q."/>
            <person name="An N."/>
            <person name="Chen Y."/>
            <person name="Cai Q."/>
            <person name="Wang B."/>
            <person name="Liu B."/>
            <person name="Min J."/>
            <person name="Huang Y."/>
            <person name="Wu H."/>
            <person name="Li Z."/>
            <person name="Zhang Y."/>
            <person name="Yin Y."/>
            <person name="Song W."/>
            <person name="Jiang J."/>
            <person name="Jackson S.A."/>
            <person name="Wing R.A."/>
            <person name="Wang J."/>
            <person name="Chen M."/>
        </authorList>
    </citation>
    <scope>NUCLEOTIDE SEQUENCE [LARGE SCALE GENOMIC DNA]</scope>
    <source>
        <strain evidence="3">cv. IRGC 101232</strain>
    </source>
</reference>
<feature type="chain" id="PRO_5003774470" evidence="2">
    <location>
        <begin position="26"/>
        <end position="195"/>
    </location>
</feature>
<dbReference type="AlphaFoldDB" id="J3N1M3"/>
<accession>J3N1M3</accession>
<evidence type="ECO:0000256" key="2">
    <source>
        <dbReference type="SAM" id="SignalP"/>
    </source>
</evidence>
<dbReference type="Gramene" id="OB10G14210.1">
    <property type="protein sequence ID" value="OB10G14210.1"/>
    <property type="gene ID" value="OB10G14210"/>
</dbReference>
<dbReference type="HOGENOM" id="CLU_1398277_0_0_1"/>
<keyword evidence="4" id="KW-1185">Reference proteome</keyword>
<keyword evidence="2" id="KW-0732">Signal</keyword>